<dbReference type="RefSeq" id="WP_067878497.1">
    <property type="nucleotide sequence ID" value="NZ_JAAXOP010000017.1"/>
</dbReference>
<organism evidence="4 5">
    <name type="scientific">Nocardia vermiculata</name>
    <dbReference type="NCBI Taxonomy" id="257274"/>
    <lineage>
        <taxon>Bacteria</taxon>
        <taxon>Bacillati</taxon>
        <taxon>Actinomycetota</taxon>
        <taxon>Actinomycetes</taxon>
        <taxon>Mycobacteriales</taxon>
        <taxon>Nocardiaceae</taxon>
        <taxon>Nocardia</taxon>
    </lineage>
</organism>
<feature type="domain" description="FAD-binding" evidence="3">
    <location>
        <begin position="2"/>
        <end position="163"/>
    </location>
</feature>
<keyword evidence="2" id="KW-0503">Monooxygenase</keyword>
<dbReference type="InterPro" id="IPR036188">
    <property type="entry name" value="FAD/NAD-bd_sf"/>
</dbReference>
<keyword evidence="1" id="KW-0560">Oxidoreductase</keyword>
<dbReference type="PANTHER" id="PTHR13789">
    <property type="entry name" value="MONOOXYGENASE"/>
    <property type="match status" value="1"/>
</dbReference>
<feature type="domain" description="FAD-binding" evidence="3">
    <location>
        <begin position="257"/>
        <end position="320"/>
    </location>
</feature>
<dbReference type="Pfam" id="PF01494">
    <property type="entry name" value="FAD_binding_3"/>
    <property type="match status" value="2"/>
</dbReference>
<dbReference type="GO" id="GO:0071949">
    <property type="term" value="F:FAD binding"/>
    <property type="evidence" value="ECO:0007669"/>
    <property type="project" value="InterPro"/>
</dbReference>
<comment type="caution">
    <text evidence="4">The sequence shown here is derived from an EMBL/GenBank/DDBJ whole genome shotgun (WGS) entry which is preliminary data.</text>
</comment>
<dbReference type="GO" id="GO:0004497">
    <property type="term" value="F:monooxygenase activity"/>
    <property type="evidence" value="ECO:0007669"/>
    <property type="project" value="UniProtKB-KW"/>
</dbReference>
<dbReference type="PRINTS" id="PR00420">
    <property type="entry name" value="RNGMNOXGNASE"/>
</dbReference>
<protein>
    <submittedName>
        <fullName evidence="4">NAD(P)-binding protein</fullName>
    </submittedName>
</protein>
<evidence type="ECO:0000256" key="1">
    <source>
        <dbReference type="ARBA" id="ARBA00023002"/>
    </source>
</evidence>
<gene>
    <name evidence="4" type="ORF">HGA08_24690</name>
</gene>
<dbReference type="AlphaFoldDB" id="A0A846Y9H2"/>
<dbReference type="InterPro" id="IPR002938">
    <property type="entry name" value="FAD-bd"/>
</dbReference>
<dbReference type="Gene3D" id="3.50.50.60">
    <property type="entry name" value="FAD/NAD(P)-binding domain"/>
    <property type="match status" value="1"/>
</dbReference>
<keyword evidence="5" id="KW-1185">Reference proteome</keyword>
<name>A0A846Y9H2_9NOCA</name>
<evidence type="ECO:0000313" key="5">
    <source>
        <dbReference type="Proteomes" id="UP000565711"/>
    </source>
</evidence>
<evidence type="ECO:0000256" key="2">
    <source>
        <dbReference type="ARBA" id="ARBA00023033"/>
    </source>
</evidence>
<dbReference type="InterPro" id="IPR050493">
    <property type="entry name" value="FAD-dep_Monooxygenase_BioMet"/>
</dbReference>
<evidence type="ECO:0000259" key="3">
    <source>
        <dbReference type="Pfam" id="PF01494"/>
    </source>
</evidence>
<dbReference type="EMBL" id="JAAXOP010000017">
    <property type="protein sequence ID" value="NKY53399.1"/>
    <property type="molecule type" value="Genomic_DNA"/>
</dbReference>
<dbReference type="Proteomes" id="UP000565711">
    <property type="component" value="Unassembled WGS sequence"/>
</dbReference>
<dbReference type="SUPFAM" id="SSF51905">
    <property type="entry name" value="FAD/NAD(P)-binding domain"/>
    <property type="match status" value="1"/>
</dbReference>
<evidence type="ECO:0000313" key="4">
    <source>
        <dbReference type="EMBL" id="NKY53399.1"/>
    </source>
</evidence>
<sequence length="365" mass="39043">MKALIVGGGIGGLATAVAFHQRGWEVEVLERSPEFTEIGAGLSIQPNGRRALDTLGLGDLVHGTPAEPLTGIRRVDGAWLVHNDTDALRNRFGPWATLHRAALVDALRGLIPHAVLRPGTTVHEVLADGTVRHDGGTASADLVVGADGVHSVTRRSAWPQAPGPRYLGYTTWRLLTPLPVTASAEIWGRGERFGYAPMPDGRTYCYSMANAPAGSHAGLDELRTRFSHWCAPVPDLLNGATAGDVLQHDTYELPPLRSYVVGKVALVGDAAHAMAPNLGQGACQALEDAVSLADMVDRLGVEAGVTEYDRVRRPRTRTVARLSRRAGAPAHWNSPTLNTLRDATLPLLPAALFGRSITPTYTWTL</sequence>
<reference evidence="4 5" key="1">
    <citation type="submission" date="2020-04" db="EMBL/GenBank/DDBJ databases">
        <title>MicrobeNet Type strains.</title>
        <authorList>
            <person name="Nicholson A.C."/>
        </authorList>
    </citation>
    <scope>NUCLEOTIDE SEQUENCE [LARGE SCALE GENOMIC DNA]</scope>
    <source>
        <strain evidence="4 5">JCM 12354</strain>
    </source>
</reference>
<dbReference type="PANTHER" id="PTHR13789:SF309">
    <property type="entry name" value="PUTATIVE (AFU_ORTHOLOGUE AFUA_6G14510)-RELATED"/>
    <property type="match status" value="1"/>
</dbReference>
<proteinExistence type="predicted"/>
<accession>A0A846Y9H2</accession>